<keyword evidence="5 6" id="KW-0687">Ribonucleoprotein</keyword>
<dbReference type="GO" id="GO:0003735">
    <property type="term" value="F:structural constituent of ribosome"/>
    <property type="evidence" value="ECO:0007669"/>
    <property type="project" value="InterPro"/>
</dbReference>
<reference evidence="8" key="1">
    <citation type="submission" date="2020-03" db="EMBL/GenBank/DDBJ databases">
        <title>Mitochondrial and Plastid genome variability of Corallina officinalis (Corallinales, Rhodophyta).</title>
        <authorList>
            <person name="Yesson C."/>
            <person name="Bian X."/>
            <person name="Williamson C."/>
            <person name="Briscoe A.G."/>
            <person name="Brodie J."/>
        </authorList>
    </citation>
    <scope>NUCLEOTIDE SEQUENCE</scope>
</reference>
<name>A0A6M3WB27_COROI</name>
<keyword evidence="2 6" id="KW-0699">rRNA-binding</keyword>
<sequence>MHVKKNLNITQMKKTINIIIKKTNSGLGPINSQKKVALGYAFNYLIPQQLAEVSTKGKLKHLKMLNDIKLKKDNQNYIKNLNIKERLEQIAKIKIRKKIGQNRQIFGSITEQDIINKINQITGQLITKRQITIPNIKEVGIYNIKITIEDSIYANIELQVLPNII</sequence>
<dbReference type="EMBL" id="MT211887">
    <property type="protein sequence ID" value="QJF58931.1"/>
    <property type="molecule type" value="Genomic_DNA"/>
</dbReference>
<dbReference type="PANTHER" id="PTHR21368">
    <property type="entry name" value="50S RIBOSOMAL PROTEIN L9"/>
    <property type="match status" value="1"/>
</dbReference>
<dbReference type="HAMAP" id="MF_00503">
    <property type="entry name" value="Ribosomal_bL9"/>
    <property type="match status" value="1"/>
</dbReference>
<dbReference type="GO" id="GO:1990904">
    <property type="term" value="C:ribonucleoprotein complex"/>
    <property type="evidence" value="ECO:0007669"/>
    <property type="project" value="UniProtKB-KW"/>
</dbReference>
<dbReference type="GO" id="GO:0019843">
    <property type="term" value="F:rRNA binding"/>
    <property type="evidence" value="ECO:0007669"/>
    <property type="project" value="UniProtKB-UniRule"/>
</dbReference>
<feature type="domain" description="Ribosomal protein L9" evidence="7">
    <location>
        <begin position="28"/>
        <end position="55"/>
    </location>
</feature>
<dbReference type="InterPro" id="IPR020070">
    <property type="entry name" value="Ribosomal_bL9_N"/>
</dbReference>
<dbReference type="GO" id="GO:0009507">
    <property type="term" value="C:chloroplast"/>
    <property type="evidence" value="ECO:0007669"/>
    <property type="project" value="UniProtKB-SubCell"/>
</dbReference>
<comment type="subcellular location">
    <subcellularLocation>
        <location evidence="6">Plastid</location>
        <location evidence="6">Chloroplast</location>
    </subcellularLocation>
</comment>
<proteinExistence type="inferred from homology"/>
<dbReference type="InterPro" id="IPR009027">
    <property type="entry name" value="Ribosomal_bL9/RNase_H1_N"/>
</dbReference>
<gene>
    <name evidence="6 8" type="primary">rpl9</name>
</gene>
<evidence type="ECO:0000256" key="4">
    <source>
        <dbReference type="ARBA" id="ARBA00022980"/>
    </source>
</evidence>
<dbReference type="AlphaFoldDB" id="A0A6M3WB27"/>
<dbReference type="Gene3D" id="3.40.5.10">
    <property type="entry name" value="Ribosomal protein L9, N-terminal domain"/>
    <property type="match status" value="1"/>
</dbReference>
<dbReference type="InterPro" id="IPR020594">
    <property type="entry name" value="Ribosomal_bL9_bac/chp"/>
</dbReference>
<dbReference type="GO" id="GO:0006412">
    <property type="term" value="P:translation"/>
    <property type="evidence" value="ECO:0007669"/>
    <property type="project" value="UniProtKB-UniRule"/>
</dbReference>
<dbReference type="InterPro" id="IPR020069">
    <property type="entry name" value="Ribosomal_bL9_C"/>
</dbReference>
<evidence type="ECO:0000259" key="7">
    <source>
        <dbReference type="PROSITE" id="PS00651"/>
    </source>
</evidence>
<keyword evidence="3 6" id="KW-0694">RNA-binding</keyword>
<dbReference type="Pfam" id="PF03948">
    <property type="entry name" value="Ribosomal_L9_C"/>
    <property type="match status" value="1"/>
</dbReference>
<dbReference type="SUPFAM" id="SSF55653">
    <property type="entry name" value="Ribosomal protein L9 C-domain"/>
    <property type="match status" value="1"/>
</dbReference>
<evidence type="ECO:0000256" key="6">
    <source>
        <dbReference type="HAMAP-Rule" id="MF_00503"/>
    </source>
</evidence>
<dbReference type="EMBL" id="MT211884">
    <property type="protein sequence ID" value="QJF58334.1"/>
    <property type="molecule type" value="Genomic_DNA"/>
</dbReference>
<comment type="similarity">
    <text evidence="1 6">Belongs to the bacterial ribosomal protein bL9 family.</text>
</comment>
<keyword evidence="8" id="KW-0934">Plastid</keyword>
<dbReference type="Pfam" id="PF01281">
    <property type="entry name" value="Ribosomal_L9_N"/>
    <property type="match status" value="1"/>
</dbReference>
<evidence type="ECO:0000256" key="1">
    <source>
        <dbReference type="ARBA" id="ARBA00010605"/>
    </source>
</evidence>
<organism evidence="8">
    <name type="scientific">Corallina officinalis</name>
    <name type="common">Coral seaweed</name>
    <dbReference type="NCBI Taxonomy" id="35170"/>
    <lineage>
        <taxon>Eukaryota</taxon>
        <taxon>Rhodophyta</taxon>
        <taxon>Florideophyceae</taxon>
        <taxon>Corallinophycidae</taxon>
        <taxon>Corallinales</taxon>
        <taxon>Corallinaceae</taxon>
        <taxon>Corallinoideae</taxon>
        <taxon>Corallina</taxon>
    </lineage>
</organism>
<accession>A0A6M3WB27</accession>
<keyword evidence="8" id="KW-0150">Chloroplast</keyword>
<keyword evidence="4 6" id="KW-0689">Ribosomal protein</keyword>
<protein>
    <recommendedName>
        <fullName evidence="6">Large ribosomal subunit protein bL9c</fullName>
    </recommendedName>
</protein>
<dbReference type="InterPro" id="IPR036791">
    <property type="entry name" value="Ribosomal_bL9_C_sf"/>
</dbReference>
<dbReference type="EMBL" id="MT211885">
    <property type="protein sequence ID" value="QJF58533.1"/>
    <property type="molecule type" value="Genomic_DNA"/>
</dbReference>
<dbReference type="Gene3D" id="3.10.430.100">
    <property type="entry name" value="Ribosomal protein L9, C-terminal domain"/>
    <property type="match status" value="1"/>
</dbReference>
<evidence type="ECO:0000256" key="3">
    <source>
        <dbReference type="ARBA" id="ARBA00022884"/>
    </source>
</evidence>
<comment type="function">
    <text evidence="6">Binds to the 23S rRNA.</text>
</comment>
<geneLocation type="chloroplast" evidence="8"/>
<dbReference type="InterPro" id="IPR000244">
    <property type="entry name" value="Ribosomal_bL9"/>
</dbReference>
<dbReference type="SUPFAM" id="SSF55658">
    <property type="entry name" value="L9 N-domain-like"/>
    <property type="match status" value="1"/>
</dbReference>
<evidence type="ECO:0000313" key="8">
    <source>
        <dbReference type="EMBL" id="QJF58533.1"/>
    </source>
</evidence>
<dbReference type="InterPro" id="IPR036935">
    <property type="entry name" value="Ribosomal_bL9_N_sf"/>
</dbReference>
<evidence type="ECO:0000256" key="2">
    <source>
        <dbReference type="ARBA" id="ARBA00022730"/>
    </source>
</evidence>
<dbReference type="PROSITE" id="PS00651">
    <property type="entry name" value="RIBOSOMAL_L9"/>
    <property type="match status" value="1"/>
</dbReference>
<dbReference type="GO" id="GO:0005840">
    <property type="term" value="C:ribosome"/>
    <property type="evidence" value="ECO:0007669"/>
    <property type="project" value="UniProtKB-KW"/>
</dbReference>
<evidence type="ECO:0000256" key="5">
    <source>
        <dbReference type="ARBA" id="ARBA00023274"/>
    </source>
</evidence>
<dbReference type="EMBL" id="MT211886">
    <property type="protein sequence ID" value="QJF58732.1"/>
    <property type="molecule type" value="Genomic_DNA"/>
</dbReference>
<dbReference type="NCBIfam" id="TIGR00158">
    <property type="entry name" value="L9"/>
    <property type="match status" value="1"/>
</dbReference>